<feature type="compositionally biased region" description="Acidic residues" evidence="2">
    <location>
        <begin position="206"/>
        <end position="216"/>
    </location>
</feature>
<reference evidence="4" key="1">
    <citation type="submission" date="2020-11" db="EMBL/GenBank/DDBJ databases">
        <authorList>
            <consortium name="DOE Joint Genome Institute"/>
            <person name="Ahrendt S."/>
            <person name="Riley R."/>
            <person name="Andreopoulos W."/>
            <person name="Labutti K."/>
            <person name="Pangilinan J."/>
            <person name="Ruiz-Duenas F.J."/>
            <person name="Barrasa J.M."/>
            <person name="Sanchez-Garcia M."/>
            <person name="Camarero S."/>
            <person name="Miyauchi S."/>
            <person name="Serrano A."/>
            <person name="Linde D."/>
            <person name="Babiker R."/>
            <person name="Drula E."/>
            <person name="Ayuso-Fernandez I."/>
            <person name="Pacheco R."/>
            <person name="Padilla G."/>
            <person name="Ferreira P."/>
            <person name="Barriuso J."/>
            <person name="Kellner H."/>
            <person name="Castanera R."/>
            <person name="Alfaro M."/>
            <person name="Ramirez L."/>
            <person name="Pisabarro A.G."/>
            <person name="Kuo A."/>
            <person name="Tritt A."/>
            <person name="Lipzen A."/>
            <person name="He G."/>
            <person name="Yan M."/>
            <person name="Ng V."/>
            <person name="Cullen D."/>
            <person name="Martin F."/>
            <person name="Rosso M.-N."/>
            <person name="Henrissat B."/>
            <person name="Hibbett D."/>
            <person name="Martinez A.T."/>
            <person name="Grigoriev I.V."/>
        </authorList>
    </citation>
    <scope>NUCLEOTIDE SEQUENCE</scope>
    <source>
        <strain evidence="4">ATCC 90797</strain>
    </source>
</reference>
<comment type="caution">
    <text evidence="4">The sequence shown here is derived from an EMBL/GenBank/DDBJ whole genome shotgun (WGS) entry which is preliminary data.</text>
</comment>
<dbReference type="InterPro" id="IPR041457">
    <property type="entry name" value="CxC2_KDZ-assoc"/>
</dbReference>
<feature type="compositionally biased region" description="Acidic residues" evidence="2">
    <location>
        <begin position="659"/>
        <end position="677"/>
    </location>
</feature>
<evidence type="ECO:0000313" key="4">
    <source>
        <dbReference type="EMBL" id="KAF9497280.1"/>
    </source>
</evidence>
<feature type="compositionally biased region" description="Low complexity" evidence="2">
    <location>
        <begin position="1195"/>
        <end position="1210"/>
    </location>
</feature>
<name>A0A9P6A2Z6_PLEER</name>
<dbReference type="Proteomes" id="UP000807025">
    <property type="component" value="Unassembled WGS sequence"/>
</dbReference>
<feature type="compositionally biased region" description="Basic and acidic residues" evidence="2">
    <location>
        <begin position="160"/>
        <end position="170"/>
    </location>
</feature>
<dbReference type="EMBL" id="MU154545">
    <property type="protein sequence ID" value="KAF9497280.1"/>
    <property type="molecule type" value="Genomic_DNA"/>
</dbReference>
<dbReference type="Pfam" id="PF18803">
    <property type="entry name" value="CxC2"/>
    <property type="match status" value="1"/>
</dbReference>
<feature type="compositionally biased region" description="Acidic residues" evidence="2">
    <location>
        <begin position="1320"/>
        <end position="1340"/>
    </location>
</feature>
<feature type="region of interest" description="Disordered" evidence="2">
    <location>
        <begin position="197"/>
        <end position="218"/>
    </location>
</feature>
<keyword evidence="1" id="KW-0175">Coiled coil</keyword>
<feature type="region of interest" description="Disordered" evidence="2">
    <location>
        <begin position="1307"/>
        <end position="1340"/>
    </location>
</feature>
<feature type="coiled-coil region" evidence="1">
    <location>
        <begin position="961"/>
        <end position="1018"/>
    </location>
</feature>
<accession>A0A9P6A2Z6</accession>
<feature type="compositionally biased region" description="Acidic residues" evidence="2">
    <location>
        <begin position="147"/>
        <end position="159"/>
    </location>
</feature>
<protein>
    <recommendedName>
        <fullName evidence="3">CxC2-like cysteine cluster KDZ transposase-associated domain-containing protein</fullName>
    </recommendedName>
</protein>
<feature type="compositionally biased region" description="Acidic residues" evidence="2">
    <location>
        <begin position="1222"/>
        <end position="1249"/>
    </location>
</feature>
<feature type="region of interest" description="Disordered" evidence="2">
    <location>
        <begin position="1190"/>
        <end position="1287"/>
    </location>
</feature>
<proteinExistence type="predicted"/>
<sequence>MPPRKRQRVLDLDHLRLSQSTWATTQFETNSVDGTEHEYTAYDHVPHQDSGIRFATNALTVVPDRTTPMVLDQEYTEDEQIAVSAALKTKHTLCMRAQKSKLAMQGMSPENNVLSQINGLANTFVQVASRRSHKADEQIRLQATCDSQDEGEDEVEEVEDTYRDRRADADITVEQRDGGVEERFDIDEIIEELEKEEARHAHSGEEDLNGADEEDEGKASLPEASIDHLIAPSMDSDQNPYVLFVHMNGLHSLPYIQCGCGGPQERIAGAVWMRLMPASFTIFKTMFTFDVLKDFCLANLECKTSAYQYYQLLRRKTEPLAPQVVVERYAELRRLSRCWRWLKKLKWGGSVADLYRGEQQKNVDWVLLQSLKYSNMDPEQGLLFFYDIACQYSVHFQRRIGHRLPVGLDMDFAIGQFHVHGHKEKCLFRFSSMFIPQSGVIIGEILELLWANLNAVTPAMRMATLAHRAEMLDDHICDSNHKKALNIVRMLCKQYVLADKRAADAEDTRDEIAERVGVRNIAAWTDAVVEAENTRYIDLSVMDIYGMSASYEDHLAVPAEDELLNGKYQWIREAIAVQELQWHILCRAKRTLKNGRADEARQITNLWEKISKGISDIALQSRVLGIDGSNIHNGDPPASLTGTEPLPGDALFSNLNDFEPPDNDIDVDDEESSDEADVPTVLTAAVASPPLAEHPMTASPSHTGAHLHAENVIIPLPSTVPQCAVQLRSHELGLREHQADALLKSLREIIAEKSMLYSHTLRGAGRQLIKTRSCDRINTLNKKRSDLVYAYARCRHAMMTLKADDTILRKFKELSKADIKTHRHAWWETSASRRAAEADRNSPSPHILSAATIIQCLEAWGEQLSESEGKENIPLYKDADAVHRPLSLLIVRYVAQAGIAITSPPCDRCIERLDIMMQMMSTLEVVMNDRMMDIAAHGQEAAALFDIYEAVIYKEADNADEAETQENATELDAEIQRILDDNKPAPKHANRKKATKAMEDLRRKNHALIDLINKVARQSLKAIPNRTNAFWSEGPDLSLEEVFAEFHPDSDVGPSETHDRYFRTLPSGSERSGDTLDQAAKIRNAQFPLIYNLQPLTPIEPKDDGSIPHITSAEMTGFAALDHAQSSLRRSELTIPHHNSPEYIPSGSDTPKPPIIPVMDVRESDDDSFQSLGGTSSSVVGKKLAIGQASAQPLAGSASGSDASLSGESAMEYEPNKSLATSDDEASLGGELTEDPSSDDEIADDESMEENTLGVDLSRHRQHTPPAEQEAEDDEDAMSLGGYTDDEADNSHAFSMVEMQANISHIPSSPEVGRMGSPVDEVDDAYSEYSDDSNGDVDIPDDVRAYLQTSHTPGFQSRYQHVHFEHIPDAEFADDVL</sequence>
<feature type="region of interest" description="Disordered" evidence="2">
    <location>
        <begin position="133"/>
        <end position="170"/>
    </location>
</feature>
<evidence type="ECO:0000313" key="5">
    <source>
        <dbReference type="Proteomes" id="UP000807025"/>
    </source>
</evidence>
<feature type="domain" description="CxC2-like cysteine cluster KDZ transposase-associated" evidence="3">
    <location>
        <begin position="241"/>
        <end position="318"/>
    </location>
</feature>
<gene>
    <name evidence="4" type="ORF">BDN71DRAFT_1494805</name>
</gene>
<evidence type="ECO:0000256" key="1">
    <source>
        <dbReference type="SAM" id="Coils"/>
    </source>
</evidence>
<feature type="region of interest" description="Disordered" evidence="2">
    <location>
        <begin position="1136"/>
        <end position="1159"/>
    </location>
</feature>
<feature type="region of interest" description="Disordered" evidence="2">
    <location>
        <begin position="657"/>
        <end position="677"/>
    </location>
</feature>
<evidence type="ECO:0000259" key="3">
    <source>
        <dbReference type="Pfam" id="PF18803"/>
    </source>
</evidence>
<dbReference type="Pfam" id="PF18758">
    <property type="entry name" value="KDZ"/>
    <property type="match status" value="1"/>
</dbReference>
<evidence type="ECO:0000256" key="2">
    <source>
        <dbReference type="SAM" id="MobiDB-lite"/>
    </source>
</evidence>
<dbReference type="InterPro" id="IPR040521">
    <property type="entry name" value="KDZ"/>
</dbReference>
<keyword evidence="5" id="KW-1185">Reference proteome</keyword>
<dbReference type="OrthoDB" id="3149508at2759"/>
<organism evidence="4 5">
    <name type="scientific">Pleurotus eryngii</name>
    <name type="common">Boletus of the steppes</name>
    <dbReference type="NCBI Taxonomy" id="5323"/>
    <lineage>
        <taxon>Eukaryota</taxon>
        <taxon>Fungi</taxon>
        <taxon>Dikarya</taxon>
        <taxon>Basidiomycota</taxon>
        <taxon>Agaricomycotina</taxon>
        <taxon>Agaricomycetes</taxon>
        <taxon>Agaricomycetidae</taxon>
        <taxon>Agaricales</taxon>
        <taxon>Pleurotineae</taxon>
        <taxon>Pleurotaceae</taxon>
        <taxon>Pleurotus</taxon>
    </lineage>
</organism>